<evidence type="ECO:0000313" key="8">
    <source>
        <dbReference type="EMBL" id="EEN65147.1"/>
    </source>
</evidence>
<dbReference type="PANTHER" id="PTHR20855">
    <property type="entry name" value="ADIPOR/PROGESTIN RECEPTOR-RELATED"/>
    <property type="match status" value="1"/>
</dbReference>
<dbReference type="Pfam" id="PF03006">
    <property type="entry name" value="HlyIII"/>
    <property type="match status" value="1"/>
</dbReference>
<name>C3Y380_BRAFL</name>
<feature type="binding site" evidence="6">
    <location>
        <position position="263"/>
    </location>
    <ligand>
        <name>Zn(2+)</name>
        <dbReference type="ChEBI" id="CHEBI:29105"/>
    </ligand>
</feature>
<dbReference type="PANTHER" id="PTHR20855:SF15">
    <property type="entry name" value="PROGESTIN AND ADIPOQ RECEPTOR FAMILY MEMBER 3"/>
    <property type="match status" value="1"/>
</dbReference>
<feature type="transmembrane region" description="Helical" evidence="7">
    <location>
        <begin position="56"/>
        <end position="74"/>
    </location>
</feature>
<evidence type="ECO:0000256" key="5">
    <source>
        <dbReference type="ARBA" id="ARBA00023136"/>
    </source>
</evidence>
<keyword evidence="5 7" id="KW-0472">Membrane</keyword>
<evidence type="ECO:0000256" key="2">
    <source>
        <dbReference type="ARBA" id="ARBA00007018"/>
    </source>
</evidence>
<proteinExistence type="inferred from homology"/>
<keyword evidence="6" id="KW-0479">Metal-binding</keyword>
<sequence length="290" mass="33049">MSLYLTHYVGPKRLYTLEEVSGTKYFGHDHILTGYRTGLTTKECLRSIFQWHNETISIWTHAIGFVYVMSMLVWENFVTIPRYHGNFWDHVIVSAHLLCSEVTLLSSACCHIFGGHRSPEVRGLSLRLDLFGIFIGVHGFQFIILYYGICDEVAKEQSKALLLDLDLVLFAACDNDVSISRLFPHCRRITLTALQWGYGAVPIVHAICSNGGLSHPTGQYFCQRFLGVVFYSLACLVSYTSQLPERLAPGWFDYVGQSHHWWHMMVLCGIINFNNSALDFIQLRQKVPCS</sequence>
<evidence type="ECO:0000256" key="1">
    <source>
        <dbReference type="ARBA" id="ARBA00004141"/>
    </source>
</evidence>
<gene>
    <name evidence="8" type="ORF">BRAFLDRAFT_249054</name>
</gene>
<dbReference type="AlphaFoldDB" id="C3Y380"/>
<accession>C3Y380</accession>
<evidence type="ECO:0000256" key="7">
    <source>
        <dbReference type="SAM" id="Phobius"/>
    </source>
</evidence>
<organism>
    <name type="scientific">Branchiostoma floridae</name>
    <name type="common">Florida lancelet</name>
    <name type="synonym">Amphioxus</name>
    <dbReference type="NCBI Taxonomy" id="7739"/>
    <lineage>
        <taxon>Eukaryota</taxon>
        <taxon>Metazoa</taxon>
        <taxon>Chordata</taxon>
        <taxon>Cephalochordata</taxon>
        <taxon>Leptocardii</taxon>
        <taxon>Amphioxiformes</taxon>
        <taxon>Branchiostomatidae</taxon>
        <taxon>Branchiostoma</taxon>
    </lineage>
</organism>
<dbReference type="eggNOG" id="KOG0748">
    <property type="taxonomic scope" value="Eukaryota"/>
</dbReference>
<dbReference type="GO" id="GO:0046872">
    <property type="term" value="F:metal ion binding"/>
    <property type="evidence" value="ECO:0007669"/>
    <property type="project" value="UniProtKB-KW"/>
</dbReference>
<dbReference type="InParanoid" id="C3Y380"/>
<evidence type="ECO:0000256" key="4">
    <source>
        <dbReference type="ARBA" id="ARBA00022989"/>
    </source>
</evidence>
<evidence type="ECO:0008006" key="9">
    <source>
        <dbReference type="Google" id="ProtNLM"/>
    </source>
</evidence>
<comment type="similarity">
    <text evidence="2">Belongs to the ADIPOR family.</text>
</comment>
<feature type="transmembrane region" description="Helical" evidence="7">
    <location>
        <begin position="126"/>
        <end position="149"/>
    </location>
</feature>
<feature type="transmembrane region" description="Helical" evidence="7">
    <location>
        <begin position="94"/>
        <end position="114"/>
    </location>
</feature>
<protein>
    <recommendedName>
        <fullName evidence="9">Progestin and adipoQ receptor family member 3</fullName>
    </recommendedName>
</protein>
<dbReference type="InterPro" id="IPR004254">
    <property type="entry name" value="AdipoR/HlyIII-related"/>
</dbReference>
<keyword evidence="3 7" id="KW-0812">Transmembrane</keyword>
<reference evidence="8" key="1">
    <citation type="journal article" date="2008" name="Nature">
        <title>The amphioxus genome and the evolution of the chordate karyotype.</title>
        <authorList>
            <consortium name="US DOE Joint Genome Institute (JGI-PGF)"/>
            <person name="Putnam N.H."/>
            <person name="Butts T."/>
            <person name="Ferrier D.E.K."/>
            <person name="Furlong R.F."/>
            <person name="Hellsten U."/>
            <person name="Kawashima T."/>
            <person name="Robinson-Rechavi M."/>
            <person name="Shoguchi E."/>
            <person name="Terry A."/>
            <person name="Yu J.-K."/>
            <person name="Benito-Gutierrez E.L."/>
            <person name="Dubchak I."/>
            <person name="Garcia-Fernandez J."/>
            <person name="Gibson-Brown J.J."/>
            <person name="Grigoriev I.V."/>
            <person name="Horton A.C."/>
            <person name="de Jong P.J."/>
            <person name="Jurka J."/>
            <person name="Kapitonov V.V."/>
            <person name="Kohara Y."/>
            <person name="Kuroki Y."/>
            <person name="Lindquist E."/>
            <person name="Lucas S."/>
            <person name="Osoegawa K."/>
            <person name="Pennacchio L.A."/>
            <person name="Salamov A.A."/>
            <person name="Satou Y."/>
            <person name="Sauka-Spengler T."/>
            <person name="Schmutz J."/>
            <person name="Shin-I T."/>
            <person name="Toyoda A."/>
            <person name="Bronner-Fraser M."/>
            <person name="Fujiyama A."/>
            <person name="Holland L.Z."/>
            <person name="Holland P.W.H."/>
            <person name="Satoh N."/>
            <person name="Rokhsar D.S."/>
        </authorList>
    </citation>
    <scope>NUCLEOTIDE SEQUENCE [LARGE SCALE GENOMIC DNA]</scope>
    <source>
        <strain evidence="8">S238N-H82</strain>
        <tissue evidence="8">Testes</tissue>
    </source>
</reference>
<keyword evidence="6" id="KW-0862">Zinc</keyword>
<evidence type="ECO:0000256" key="3">
    <source>
        <dbReference type="ARBA" id="ARBA00022692"/>
    </source>
</evidence>
<dbReference type="GO" id="GO:0016020">
    <property type="term" value="C:membrane"/>
    <property type="evidence" value="ECO:0007669"/>
    <property type="project" value="UniProtKB-SubCell"/>
</dbReference>
<comment type="subcellular location">
    <subcellularLocation>
        <location evidence="1">Membrane</location>
        <topology evidence="1">Multi-pass membrane protein</topology>
    </subcellularLocation>
</comment>
<evidence type="ECO:0000256" key="6">
    <source>
        <dbReference type="PIRSR" id="PIRSR604254-1"/>
    </source>
</evidence>
<keyword evidence="4 7" id="KW-1133">Transmembrane helix</keyword>
<dbReference type="EMBL" id="GG666483">
    <property type="protein sequence ID" value="EEN65147.1"/>
    <property type="molecule type" value="Genomic_DNA"/>
</dbReference>
<feature type="binding site" evidence="6">
    <location>
        <position position="259"/>
    </location>
    <ligand>
        <name>Zn(2+)</name>
        <dbReference type="ChEBI" id="CHEBI:29105"/>
    </ligand>
</feature>
<feature type="binding site" evidence="6">
    <location>
        <position position="111"/>
    </location>
    <ligand>
        <name>Zn(2+)</name>
        <dbReference type="ChEBI" id="CHEBI:29105"/>
    </ligand>
</feature>